<evidence type="ECO:0000313" key="2">
    <source>
        <dbReference type="Proteomes" id="UP000515121"/>
    </source>
</evidence>
<dbReference type="GeneID" id="111295388"/>
<organism evidence="2 3">
    <name type="scientific">Durio zibethinus</name>
    <name type="common">Durian</name>
    <dbReference type="NCBI Taxonomy" id="66656"/>
    <lineage>
        <taxon>Eukaryota</taxon>
        <taxon>Viridiplantae</taxon>
        <taxon>Streptophyta</taxon>
        <taxon>Embryophyta</taxon>
        <taxon>Tracheophyta</taxon>
        <taxon>Spermatophyta</taxon>
        <taxon>Magnoliopsida</taxon>
        <taxon>eudicotyledons</taxon>
        <taxon>Gunneridae</taxon>
        <taxon>Pentapetalae</taxon>
        <taxon>rosids</taxon>
        <taxon>malvids</taxon>
        <taxon>Malvales</taxon>
        <taxon>Malvaceae</taxon>
        <taxon>Helicteroideae</taxon>
        <taxon>Durio</taxon>
    </lineage>
</organism>
<dbReference type="Proteomes" id="UP000515121">
    <property type="component" value="Unplaced"/>
</dbReference>
<feature type="compositionally biased region" description="Basic and acidic residues" evidence="1">
    <location>
        <begin position="139"/>
        <end position="148"/>
    </location>
</feature>
<dbReference type="OrthoDB" id="999265at2759"/>
<dbReference type="AlphaFoldDB" id="A0A6P5YVN3"/>
<dbReference type="RefSeq" id="XP_022744589.1">
    <property type="nucleotide sequence ID" value="XM_022888854.1"/>
</dbReference>
<name>A0A6P5YVN3_DURZI</name>
<proteinExistence type="predicted"/>
<feature type="region of interest" description="Disordered" evidence="1">
    <location>
        <begin position="101"/>
        <end position="148"/>
    </location>
</feature>
<keyword evidence="2" id="KW-1185">Reference proteome</keyword>
<evidence type="ECO:0000313" key="3">
    <source>
        <dbReference type="RefSeq" id="XP_022744589.1"/>
    </source>
</evidence>
<dbReference type="KEGG" id="dzi:111295388"/>
<sequence length="148" mass="16599">MDLQEVSVVALEIVLARERQKKRLMEESLRTRQIKLQEKLTERSMLRRKYQDMLAKDVAKNKLVDDFMDFIGAIENNENAQNFDEKAMMKSIEAMMNCDGFDNGDSAGSHGEINDARANDQNLGKETMKAAADGTNGDEGSKADDGPH</sequence>
<accession>A0A6P5YVN3</accession>
<evidence type="ECO:0000256" key="1">
    <source>
        <dbReference type="SAM" id="MobiDB-lite"/>
    </source>
</evidence>
<reference evidence="3" key="1">
    <citation type="submission" date="2025-08" db="UniProtKB">
        <authorList>
            <consortium name="RefSeq"/>
        </authorList>
    </citation>
    <scope>IDENTIFICATION</scope>
    <source>
        <tissue evidence="3">Fruit stalk</tissue>
    </source>
</reference>
<protein>
    <submittedName>
        <fullName evidence="3">Uncharacterized protein LOC111295388</fullName>
    </submittedName>
</protein>
<gene>
    <name evidence="3" type="primary">LOC111295388</name>
</gene>